<feature type="domain" description="ABC3 transporter permease C-terminal" evidence="8">
    <location>
        <begin position="274"/>
        <end position="394"/>
    </location>
</feature>
<feature type="transmembrane region" description="Helical" evidence="7">
    <location>
        <begin position="413"/>
        <end position="431"/>
    </location>
</feature>
<evidence type="ECO:0000256" key="1">
    <source>
        <dbReference type="ARBA" id="ARBA00004651"/>
    </source>
</evidence>
<feature type="transmembrane region" description="Helical" evidence="7">
    <location>
        <begin position="765"/>
        <end position="789"/>
    </location>
</feature>
<evidence type="ECO:0000256" key="4">
    <source>
        <dbReference type="ARBA" id="ARBA00022989"/>
    </source>
</evidence>
<feature type="domain" description="ABC3 transporter permease C-terminal" evidence="8">
    <location>
        <begin position="722"/>
        <end position="838"/>
    </location>
</feature>
<evidence type="ECO:0000313" key="11">
    <source>
        <dbReference type="Proteomes" id="UP000599074"/>
    </source>
</evidence>
<accession>A0A8J3THL9</accession>
<feature type="domain" description="MacB-like periplasmic core" evidence="9">
    <location>
        <begin position="18"/>
        <end position="238"/>
    </location>
</feature>
<keyword evidence="4 7" id="KW-1133">Transmembrane helix</keyword>
<dbReference type="InterPro" id="IPR050250">
    <property type="entry name" value="Macrolide_Exporter_MacB"/>
</dbReference>
<feature type="domain" description="MacB-like periplasmic core" evidence="9">
    <location>
        <begin position="490"/>
        <end position="689"/>
    </location>
</feature>
<keyword evidence="3 7" id="KW-0812">Transmembrane</keyword>
<dbReference type="EMBL" id="BOON01000010">
    <property type="protein sequence ID" value="GII21630.1"/>
    <property type="molecule type" value="Genomic_DNA"/>
</dbReference>
<gene>
    <name evidence="10" type="ORF">Pme01_12270</name>
</gene>
<feature type="transmembrane region" description="Helical" evidence="7">
    <location>
        <begin position="716"/>
        <end position="744"/>
    </location>
</feature>
<name>A0A8J3THL9_9ACTN</name>
<dbReference type="PANTHER" id="PTHR30572:SF4">
    <property type="entry name" value="ABC TRANSPORTER PERMEASE YTRF"/>
    <property type="match status" value="1"/>
</dbReference>
<evidence type="ECO:0000256" key="3">
    <source>
        <dbReference type="ARBA" id="ARBA00022692"/>
    </source>
</evidence>
<keyword evidence="2" id="KW-1003">Cell membrane</keyword>
<evidence type="ECO:0000256" key="2">
    <source>
        <dbReference type="ARBA" id="ARBA00022475"/>
    </source>
</evidence>
<comment type="similarity">
    <text evidence="6">Belongs to the ABC-4 integral membrane protein family.</text>
</comment>
<feature type="transmembrane region" description="Helical" evidence="7">
    <location>
        <begin position="494"/>
        <end position="514"/>
    </location>
</feature>
<feature type="transmembrane region" description="Helical" evidence="7">
    <location>
        <begin position="314"/>
        <end position="342"/>
    </location>
</feature>
<evidence type="ECO:0000313" key="10">
    <source>
        <dbReference type="EMBL" id="GII21630.1"/>
    </source>
</evidence>
<dbReference type="PANTHER" id="PTHR30572">
    <property type="entry name" value="MEMBRANE COMPONENT OF TRANSPORTER-RELATED"/>
    <property type="match status" value="1"/>
</dbReference>
<evidence type="ECO:0000259" key="9">
    <source>
        <dbReference type="Pfam" id="PF12704"/>
    </source>
</evidence>
<dbReference type="Pfam" id="PF12704">
    <property type="entry name" value="MacB_PCD"/>
    <property type="match status" value="2"/>
</dbReference>
<evidence type="ECO:0000256" key="6">
    <source>
        <dbReference type="ARBA" id="ARBA00038076"/>
    </source>
</evidence>
<dbReference type="Proteomes" id="UP000599074">
    <property type="component" value="Unassembled WGS sequence"/>
</dbReference>
<evidence type="ECO:0000256" key="5">
    <source>
        <dbReference type="ARBA" id="ARBA00023136"/>
    </source>
</evidence>
<dbReference type="AlphaFoldDB" id="A0A8J3THL9"/>
<dbReference type="InterPro" id="IPR003838">
    <property type="entry name" value="ABC3_permease_C"/>
</dbReference>
<keyword evidence="11" id="KW-1185">Reference proteome</keyword>
<evidence type="ECO:0000256" key="7">
    <source>
        <dbReference type="SAM" id="Phobius"/>
    </source>
</evidence>
<reference evidence="10" key="1">
    <citation type="submission" date="2021-01" db="EMBL/GenBank/DDBJ databases">
        <title>Whole genome shotgun sequence of Planosporangium mesophilum NBRC 109066.</title>
        <authorList>
            <person name="Komaki H."/>
            <person name="Tamura T."/>
        </authorList>
    </citation>
    <scope>NUCLEOTIDE SEQUENCE</scope>
    <source>
        <strain evidence="10">NBRC 109066</strain>
    </source>
</reference>
<comment type="subcellular location">
    <subcellularLocation>
        <location evidence="1">Cell membrane</location>
        <topology evidence="1">Multi-pass membrane protein</topology>
    </subcellularLocation>
</comment>
<protein>
    <submittedName>
        <fullName evidence="10">ABC transporter substrate-binding protein</fullName>
    </submittedName>
</protein>
<keyword evidence="5 7" id="KW-0472">Membrane</keyword>
<comment type="caution">
    <text evidence="10">The sequence shown here is derived from an EMBL/GenBank/DDBJ whole genome shotgun (WGS) entry which is preliminary data.</text>
</comment>
<feature type="transmembrane region" description="Helical" evidence="7">
    <location>
        <begin position="437"/>
        <end position="459"/>
    </location>
</feature>
<feature type="transmembrane region" description="Helical" evidence="7">
    <location>
        <begin position="809"/>
        <end position="831"/>
    </location>
</feature>
<feature type="transmembrane region" description="Helical" evidence="7">
    <location>
        <begin position="270"/>
        <end position="294"/>
    </location>
</feature>
<dbReference type="GO" id="GO:0005886">
    <property type="term" value="C:plasma membrane"/>
    <property type="evidence" value="ECO:0007669"/>
    <property type="project" value="UniProtKB-SubCell"/>
</dbReference>
<evidence type="ECO:0000259" key="8">
    <source>
        <dbReference type="Pfam" id="PF02687"/>
    </source>
</evidence>
<organism evidence="10 11">
    <name type="scientific">Planosporangium mesophilum</name>
    <dbReference type="NCBI Taxonomy" id="689768"/>
    <lineage>
        <taxon>Bacteria</taxon>
        <taxon>Bacillati</taxon>
        <taxon>Actinomycetota</taxon>
        <taxon>Actinomycetes</taxon>
        <taxon>Micromonosporales</taxon>
        <taxon>Micromonosporaceae</taxon>
        <taxon>Planosporangium</taxon>
    </lineage>
</organism>
<dbReference type="GO" id="GO:0022857">
    <property type="term" value="F:transmembrane transporter activity"/>
    <property type="evidence" value="ECO:0007669"/>
    <property type="project" value="TreeGrafter"/>
</dbReference>
<feature type="transmembrane region" description="Helical" evidence="7">
    <location>
        <begin position="362"/>
        <end position="384"/>
    </location>
</feature>
<dbReference type="InterPro" id="IPR025857">
    <property type="entry name" value="MacB_PCD"/>
</dbReference>
<dbReference type="Pfam" id="PF02687">
    <property type="entry name" value="FtsX"/>
    <property type="match status" value="2"/>
</dbReference>
<sequence length="846" mass="86742">MMFGLTLKGLLARKVRLLLTAVSVMLGVAFVTGSLVLTDTVNAAFDQLYAGLTKGTDVSVRSKAAFTDTATMGSPKPFDAKVVDQIRKVDGVAAAEGSLTGFALMLDKSGKPIQPGGAPTLAAGFQTDRELAGGFSMRKGRGPEAPTEVVIDAGTARKQGFTPGDPIKIMFETGGQRQFTVVGIAGFGEADNLAGATLATFQMSTAQELLGRSGQFDTIDVRGKTGIKPDELRSRIARVLPTGLEAVTSETVSSEASKSVSDALSIFTKIFLGFAAVSLLVGSFIIWNTFSILVTQRSREHALLRAIGAGRRQILGSVLAEAVVVGLVASGLGLGVGLAVAGGLRGLMSVIGMELPSASLQLHLRTVVAAFAVGVGITVVAALAPAWKATRTPPIAALRDAATPAKGVSRWRLAVGGLLFVGGVAGLIRAMSADSQVAAAGAGALATFFGLTMLAPVAVRPLVRVLGAPIAGSVTGGMGRLNAARSPRRTASTATALVIGLALVVGITVVASSVKASVGDVVDRANKADLILKSASQFAPGFPSGVADKLRRVPEVGTVSEMRFGVAQIDGATTYVAGVDPATVDRMANLGVESGSLAALGTDGVLVNTDVATLKGLRVGSPFPVKFAQSGDRKLRVAGTFTDKTLVGSSYLVSLDTYNANFSERLDIAVLVGARKGVTTEQVKQAAKAALTEYPNVAISDSAELKKTQNDSVDQLLGMVYVMLLLAVVIALLGVVNTLALSVLERTRELGLLRAVGMTRTQVRSAVRWEAVLIAAVGALLGLGLGLAFGAAFSRSLASIGIVTVAVPIVQPLVCAVIAALAGVVAAIFPARRAAKVDILRAVVTE</sequence>
<proteinExistence type="inferred from homology"/>